<evidence type="ECO:0000256" key="1">
    <source>
        <dbReference type="ARBA" id="ARBA00022448"/>
    </source>
</evidence>
<dbReference type="SMART" id="SM00900">
    <property type="entry name" value="FMN_bind"/>
    <property type="match status" value="1"/>
</dbReference>
<keyword evidence="9 16" id="KW-1133">Transmembrane helix</keyword>
<evidence type="ECO:0000313" key="19">
    <source>
        <dbReference type="EMBL" id="QDU59716.1"/>
    </source>
</evidence>
<keyword evidence="19" id="KW-0560">Oxidoreductase</keyword>
<dbReference type="RefSeq" id="WP_145254427.1">
    <property type="nucleotide sequence ID" value="NZ_CP036279.1"/>
</dbReference>
<evidence type="ECO:0000256" key="2">
    <source>
        <dbReference type="ARBA" id="ARBA00022475"/>
    </source>
</evidence>
<evidence type="ECO:0000256" key="8">
    <source>
        <dbReference type="ARBA" id="ARBA00022967"/>
    </source>
</evidence>
<evidence type="ECO:0000256" key="14">
    <source>
        <dbReference type="ARBA" id="ARBA00023136"/>
    </source>
</evidence>
<comment type="cofactor">
    <cofactor evidence="16 17">
        <name>FMN</name>
        <dbReference type="ChEBI" id="CHEBI:58210"/>
    </cofactor>
</comment>
<evidence type="ECO:0000313" key="20">
    <source>
        <dbReference type="Proteomes" id="UP000317093"/>
    </source>
</evidence>
<comment type="similarity">
    <text evidence="16 17">Belongs to the NqrC family.</text>
</comment>
<keyword evidence="14 16" id="KW-0472">Membrane</keyword>
<dbReference type="OrthoDB" id="9794010at2"/>
<evidence type="ECO:0000256" key="12">
    <source>
        <dbReference type="ARBA" id="ARBA00023065"/>
    </source>
</evidence>
<organism evidence="19 20">
    <name type="scientific">Kolteria novifilia</name>
    <dbReference type="NCBI Taxonomy" id="2527975"/>
    <lineage>
        <taxon>Bacteria</taxon>
        <taxon>Pseudomonadati</taxon>
        <taxon>Planctomycetota</taxon>
        <taxon>Planctomycetia</taxon>
        <taxon>Kolteriales</taxon>
        <taxon>Kolteriaceae</taxon>
        <taxon>Kolteria</taxon>
    </lineage>
</organism>
<dbReference type="PANTHER" id="PTHR37838:SF1">
    <property type="entry name" value="NA(+)-TRANSLOCATING NADH-QUINONE REDUCTASE SUBUNIT C"/>
    <property type="match status" value="1"/>
</dbReference>
<dbReference type="GO" id="GO:0006814">
    <property type="term" value="P:sodium ion transport"/>
    <property type="evidence" value="ECO:0007669"/>
    <property type="project" value="UniProtKB-UniRule"/>
</dbReference>
<feature type="transmembrane region" description="Helical" evidence="16">
    <location>
        <begin position="6"/>
        <end position="30"/>
    </location>
</feature>
<keyword evidence="12 16" id="KW-0406">Ion transport</keyword>
<comment type="function">
    <text evidence="16">NQR complex catalyzes the reduction of ubiquinone-1 to ubiquinol by two successive reactions, coupled with the transport of Na(+) ions from the cytoplasm to the periplasm. NqrA to NqrE are probably involved in the second step, the conversion of ubisemiquinone to ubiquinol.</text>
</comment>
<evidence type="ECO:0000256" key="5">
    <source>
        <dbReference type="ARBA" id="ARBA00022630"/>
    </source>
</evidence>
<keyword evidence="2 16" id="KW-1003">Cell membrane</keyword>
<keyword evidence="20" id="KW-1185">Reference proteome</keyword>
<proteinExistence type="inferred from homology"/>
<evidence type="ECO:0000256" key="11">
    <source>
        <dbReference type="ARBA" id="ARBA00023053"/>
    </source>
</evidence>
<evidence type="ECO:0000256" key="10">
    <source>
        <dbReference type="ARBA" id="ARBA00023027"/>
    </source>
</evidence>
<dbReference type="AlphaFoldDB" id="A0A518AYB0"/>
<comment type="subunit">
    <text evidence="16 17">Composed of six subunits; NqrA, NqrB, NqrC, NqrD, NqrE and NqrF.</text>
</comment>
<keyword evidence="8 16" id="KW-1278">Translocase</keyword>
<evidence type="ECO:0000256" key="16">
    <source>
        <dbReference type="HAMAP-Rule" id="MF_00427"/>
    </source>
</evidence>
<evidence type="ECO:0000256" key="7">
    <source>
        <dbReference type="ARBA" id="ARBA00022692"/>
    </source>
</evidence>
<feature type="modified residue" description="FMN phosphoryl threonine" evidence="16">
    <location>
        <position position="217"/>
    </location>
</feature>
<keyword evidence="5 16" id="KW-0285">Flavoprotein</keyword>
<dbReference type="EMBL" id="CP036279">
    <property type="protein sequence ID" value="QDU59716.1"/>
    <property type="molecule type" value="Genomic_DNA"/>
</dbReference>
<comment type="caution">
    <text evidence="16">Lacks conserved residue(s) required for the propagation of feature annotation.</text>
</comment>
<gene>
    <name evidence="16 19" type="primary">nqrC</name>
    <name evidence="19" type="ORF">Pan216_05480</name>
</gene>
<keyword evidence="10 16" id="KW-0520">NAD</keyword>
<evidence type="ECO:0000259" key="18">
    <source>
        <dbReference type="SMART" id="SM00900"/>
    </source>
</evidence>
<feature type="domain" description="FMN-binding" evidence="18">
    <location>
        <begin position="133"/>
        <end position="234"/>
    </location>
</feature>
<dbReference type="KEGG" id="knv:Pan216_05480"/>
<dbReference type="HAMAP" id="MF_00427">
    <property type="entry name" value="NqrC"/>
    <property type="match status" value="1"/>
</dbReference>
<comment type="subcellular location">
    <subcellularLocation>
        <location evidence="16">Cell membrane</location>
        <topology evidence="16">Single-pass membrane protein</topology>
    </subcellularLocation>
</comment>
<dbReference type="Pfam" id="PF04205">
    <property type="entry name" value="FMN_bind"/>
    <property type="match status" value="1"/>
</dbReference>
<dbReference type="PANTHER" id="PTHR37838">
    <property type="entry name" value="NA(+)-TRANSLOCATING NADH-QUINONE REDUCTASE SUBUNIT C"/>
    <property type="match status" value="1"/>
</dbReference>
<dbReference type="InterPro" id="IPR007329">
    <property type="entry name" value="FMN-bd"/>
</dbReference>
<dbReference type="GO" id="GO:0010181">
    <property type="term" value="F:FMN binding"/>
    <property type="evidence" value="ECO:0007669"/>
    <property type="project" value="UniProtKB-UniRule"/>
</dbReference>
<dbReference type="InterPro" id="IPR010204">
    <property type="entry name" value="NqrC"/>
</dbReference>
<sequence length="247" mass="27100">MQDNNLYTIKFMLIICVACAVGVSVVAMGLKPLQMYNAEIDNQKNVLSVVGLLEEGKSYGSSQISSMYKERIKSIVVNGKGEVVEDGNADELDLLTLDETNKGKPEEEQRWPIFEVEEGGKVVTFAIPISGRGLWSALYGYLALDANADTVAGITFYKEGETAGLGAEIRQPWFQEQFKGKEILEGDKLVSIKIFKPGVPIPADMEEHSVHGISGATITSTGVQDLLVKDLNRYKPFFASIWQSEGK</sequence>
<evidence type="ECO:0000256" key="17">
    <source>
        <dbReference type="PIRNR" id="PIRNR009437"/>
    </source>
</evidence>
<protein>
    <recommendedName>
        <fullName evidence="16 17">Na(+)-translocating NADH-quinone reductase subunit C</fullName>
        <shortName evidence="16 17">Na(+)-NQR subunit C</shortName>
        <shortName evidence="16 17">Na(+)-translocating NQR subunit C</shortName>
        <ecNumber evidence="16 17">7.2.1.1</ecNumber>
    </recommendedName>
    <alternativeName>
        <fullName evidence="16 17">NQR complex subunit C</fullName>
    </alternativeName>
    <alternativeName>
        <fullName evidence="16 17">NQR-1 subunit C</fullName>
    </alternativeName>
</protein>
<accession>A0A518AYB0</accession>
<comment type="catalytic activity">
    <reaction evidence="16 17">
        <text>a ubiquinone + n Na(+)(in) + NADH + H(+) = a ubiquinol + n Na(+)(out) + NAD(+)</text>
        <dbReference type="Rhea" id="RHEA:47748"/>
        <dbReference type="Rhea" id="RHEA-COMP:9565"/>
        <dbReference type="Rhea" id="RHEA-COMP:9566"/>
        <dbReference type="ChEBI" id="CHEBI:15378"/>
        <dbReference type="ChEBI" id="CHEBI:16389"/>
        <dbReference type="ChEBI" id="CHEBI:17976"/>
        <dbReference type="ChEBI" id="CHEBI:29101"/>
        <dbReference type="ChEBI" id="CHEBI:57540"/>
        <dbReference type="ChEBI" id="CHEBI:57945"/>
        <dbReference type="EC" id="7.2.1.1"/>
    </reaction>
</comment>
<keyword evidence="4 16" id="KW-0597">Phosphoprotein</keyword>
<dbReference type="Proteomes" id="UP000317093">
    <property type="component" value="Chromosome"/>
</dbReference>
<keyword evidence="13 16" id="KW-0830">Ubiquinone</keyword>
<keyword evidence="7 16" id="KW-0812">Transmembrane</keyword>
<dbReference type="NCBIfam" id="TIGR01938">
    <property type="entry name" value="nqrC"/>
    <property type="match status" value="1"/>
</dbReference>
<reference evidence="19 20" key="1">
    <citation type="submission" date="2019-02" db="EMBL/GenBank/DDBJ databases">
        <title>Deep-cultivation of Planctomycetes and their phenomic and genomic characterization uncovers novel biology.</title>
        <authorList>
            <person name="Wiegand S."/>
            <person name="Jogler M."/>
            <person name="Boedeker C."/>
            <person name="Pinto D."/>
            <person name="Vollmers J."/>
            <person name="Rivas-Marin E."/>
            <person name="Kohn T."/>
            <person name="Peeters S.H."/>
            <person name="Heuer A."/>
            <person name="Rast P."/>
            <person name="Oberbeckmann S."/>
            <person name="Bunk B."/>
            <person name="Jeske O."/>
            <person name="Meyerdierks A."/>
            <person name="Storesund J.E."/>
            <person name="Kallscheuer N."/>
            <person name="Luecker S."/>
            <person name="Lage O.M."/>
            <person name="Pohl T."/>
            <person name="Merkel B.J."/>
            <person name="Hornburger P."/>
            <person name="Mueller R.-W."/>
            <person name="Bruemmer F."/>
            <person name="Labrenz M."/>
            <person name="Spormann A.M."/>
            <person name="Op den Camp H."/>
            <person name="Overmann J."/>
            <person name="Amann R."/>
            <person name="Jetten M.S.M."/>
            <person name="Mascher T."/>
            <person name="Medema M.H."/>
            <person name="Devos D.P."/>
            <person name="Kaster A.-K."/>
            <person name="Ovreas L."/>
            <person name="Rohde M."/>
            <person name="Galperin M.Y."/>
            <person name="Jogler C."/>
        </authorList>
    </citation>
    <scope>NUCLEOTIDE SEQUENCE [LARGE SCALE GENOMIC DNA]</scope>
    <source>
        <strain evidence="19 20">Pan216</strain>
    </source>
</reference>
<name>A0A518AYB0_9BACT</name>
<keyword evidence="6 16" id="KW-0288">FMN</keyword>
<keyword evidence="3" id="KW-0997">Cell inner membrane</keyword>
<evidence type="ECO:0000256" key="4">
    <source>
        <dbReference type="ARBA" id="ARBA00022553"/>
    </source>
</evidence>
<dbReference type="GO" id="GO:0005886">
    <property type="term" value="C:plasma membrane"/>
    <property type="evidence" value="ECO:0007669"/>
    <property type="project" value="UniProtKB-SubCell"/>
</dbReference>
<evidence type="ECO:0000256" key="3">
    <source>
        <dbReference type="ARBA" id="ARBA00022519"/>
    </source>
</evidence>
<keyword evidence="1 16" id="KW-0813">Transport</keyword>
<evidence type="ECO:0000256" key="13">
    <source>
        <dbReference type="ARBA" id="ARBA00023075"/>
    </source>
</evidence>
<dbReference type="EC" id="7.2.1.1" evidence="16 17"/>
<evidence type="ECO:0000256" key="9">
    <source>
        <dbReference type="ARBA" id="ARBA00022989"/>
    </source>
</evidence>
<keyword evidence="11 16" id="KW-0915">Sodium</keyword>
<keyword evidence="15 16" id="KW-0739">Sodium transport</keyword>
<evidence type="ECO:0000256" key="6">
    <source>
        <dbReference type="ARBA" id="ARBA00022643"/>
    </source>
</evidence>
<dbReference type="PIRSF" id="PIRSF009437">
    <property type="entry name" value="NQR-1_subunit_C"/>
    <property type="match status" value="1"/>
</dbReference>
<dbReference type="GO" id="GO:0016655">
    <property type="term" value="F:oxidoreductase activity, acting on NAD(P)H, quinone or similar compound as acceptor"/>
    <property type="evidence" value="ECO:0007669"/>
    <property type="project" value="UniProtKB-UniRule"/>
</dbReference>
<evidence type="ECO:0000256" key="15">
    <source>
        <dbReference type="ARBA" id="ARBA00023201"/>
    </source>
</evidence>